<evidence type="ECO:0000256" key="3">
    <source>
        <dbReference type="ARBA" id="ARBA00023002"/>
    </source>
</evidence>
<accession>A0ABD3N749</accession>
<dbReference type="InterPro" id="IPR052259">
    <property type="entry name" value="Nucleoredoxin-like"/>
</dbReference>
<keyword evidence="2" id="KW-0677">Repeat</keyword>
<dbReference type="InterPro" id="IPR036249">
    <property type="entry name" value="Thioredoxin-like_sf"/>
</dbReference>
<comment type="catalytic activity">
    <reaction evidence="6">
        <text>[protein]-dithiol + NADP(+) = [protein]-disulfide + NADPH + H(+)</text>
        <dbReference type="Rhea" id="RHEA:18753"/>
        <dbReference type="Rhea" id="RHEA-COMP:10593"/>
        <dbReference type="Rhea" id="RHEA-COMP:10594"/>
        <dbReference type="ChEBI" id="CHEBI:15378"/>
        <dbReference type="ChEBI" id="CHEBI:29950"/>
        <dbReference type="ChEBI" id="CHEBI:50058"/>
        <dbReference type="ChEBI" id="CHEBI:57783"/>
        <dbReference type="ChEBI" id="CHEBI:58349"/>
        <dbReference type="EC" id="1.8.1.8"/>
    </reaction>
</comment>
<reference evidence="8 9" key="1">
    <citation type="submission" date="2024-10" db="EMBL/GenBank/DDBJ databases">
        <title>Updated reference genomes for cyclostephanoid diatoms.</title>
        <authorList>
            <person name="Roberts W.R."/>
            <person name="Alverson A.J."/>
        </authorList>
    </citation>
    <scope>NUCLEOTIDE SEQUENCE [LARGE SCALE GENOMIC DNA]</scope>
    <source>
        <strain evidence="8 9">AJA232-27</strain>
    </source>
</reference>
<proteinExistence type="predicted"/>
<evidence type="ECO:0000313" key="9">
    <source>
        <dbReference type="Proteomes" id="UP001530293"/>
    </source>
</evidence>
<dbReference type="EMBL" id="JALLBG020000046">
    <property type="protein sequence ID" value="KAL3770076.1"/>
    <property type="molecule type" value="Genomic_DNA"/>
</dbReference>
<dbReference type="Pfam" id="PF13905">
    <property type="entry name" value="Thioredoxin_8"/>
    <property type="match status" value="1"/>
</dbReference>
<evidence type="ECO:0000256" key="6">
    <source>
        <dbReference type="ARBA" id="ARBA00047804"/>
    </source>
</evidence>
<comment type="catalytic activity">
    <reaction evidence="5">
        <text>[protein]-dithiol + NAD(+) = [protein]-disulfide + NADH + H(+)</text>
        <dbReference type="Rhea" id="RHEA:18749"/>
        <dbReference type="Rhea" id="RHEA-COMP:10593"/>
        <dbReference type="Rhea" id="RHEA-COMP:10594"/>
        <dbReference type="ChEBI" id="CHEBI:15378"/>
        <dbReference type="ChEBI" id="CHEBI:29950"/>
        <dbReference type="ChEBI" id="CHEBI:50058"/>
        <dbReference type="ChEBI" id="CHEBI:57540"/>
        <dbReference type="ChEBI" id="CHEBI:57945"/>
        <dbReference type="EC" id="1.8.1.8"/>
    </reaction>
</comment>
<dbReference type="AlphaFoldDB" id="A0ABD3N749"/>
<evidence type="ECO:0000259" key="7">
    <source>
        <dbReference type="Pfam" id="PF13905"/>
    </source>
</evidence>
<comment type="caution">
    <text evidence="8">The sequence shown here is derived from an EMBL/GenBank/DDBJ whole genome shotgun (WGS) entry which is preliminary data.</text>
</comment>
<dbReference type="EC" id="1.8.1.8" evidence="1"/>
<evidence type="ECO:0000256" key="2">
    <source>
        <dbReference type="ARBA" id="ARBA00022737"/>
    </source>
</evidence>
<keyword evidence="4" id="KW-0520">NAD</keyword>
<evidence type="ECO:0000256" key="1">
    <source>
        <dbReference type="ARBA" id="ARBA00012612"/>
    </source>
</evidence>
<keyword evidence="9" id="KW-1185">Reference proteome</keyword>
<dbReference type="Gene3D" id="3.40.30.10">
    <property type="entry name" value="Glutaredoxin"/>
    <property type="match status" value="1"/>
</dbReference>
<dbReference type="Proteomes" id="UP001530293">
    <property type="component" value="Unassembled WGS sequence"/>
</dbReference>
<dbReference type="GO" id="GO:0047134">
    <property type="term" value="F:protein-disulfide reductase [NAD(P)H] activity"/>
    <property type="evidence" value="ECO:0007669"/>
    <property type="project" value="UniProtKB-EC"/>
</dbReference>
<name>A0ABD3N749_9STRA</name>
<dbReference type="PANTHER" id="PTHR13871:SF96">
    <property type="entry name" value="THIOREDOXIN DOMAIN-CONTAINING PROTEIN"/>
    <property type="match status" value="1"/>
</dbReference>
<evidence type="ECO:0000313" key="8">
    <source>
        <dbReference type="EMBL" id="KAL3770076.1"/>
    </source>
</evidence>
<dbReference type="InterPro" id="IPR012336">
    <property type="entry name" value="Thioredoxin-like_fold"/>
</dbReference>
<evidence type="ECO:0000256" key="4">
    <source>
        <dbReference type="ARBA" id="ARBA00023027"/>
    </source>
</evidence>
<dbReference type="PANTHER" id="PTHR13871">
    <property type="entry name" value="THIOREDOXIN"/>
    <property type="match status" value="1"/>
</dbReference>
<evidence type="ECO:0000256" key="5">
    <source>
        <dbReference type="ARBA" id="ARBA00047388"/>
    </source>
</evidence>
<gene>
    <name evidence="8" type="ORF">ACHAWU_005903</name>
</gene>
<dbReference type="SUPFAM" id="SSF52833">
    <property type="entry name" value="Thioredoxin-like"/>
    <property type="match status" value="1"/>
</dbReference>
<protein>
    <recommendedName>
        <fullName evidence="1">protein-disulfide reductase</fullName>
        <ecNumber evidence="1">1.8.1.8</ecNumber>
    </recommendedName>
</protein>
<organism evidence="8 9">
    <name type="scientific">Discostella pseudostelligera</name>
    <dbReference type="NCBI Taxonomy" id="259834"/>
    <lineage>
        <taxon>Eukaryota</taxon>
        <taxon>Sar</taxon>
        <taxon>Stramenopiles</taxon>
        <taxon>Ochrophyta</taxon>
        <taxon>Bacillariophyta</taxon>
        <taxon>Coscinodiscophyceae</taxon>
        <taxon>Thalassiosirophycidae</taxon>
        <taxon>Stephanodiscales</taxon>
        <taxon>Stephanodiscaceae</taxon>
        <taxon>Discostella</taxon>
    </lineage>
</organism>
<sequence length="141" mass="15387">MSAHWCPPCRHFTPLLAAAYEAHKHYLDEGGGGGGGDATTNTEDDSVGEIEVIFVSFDSVKSEYDNYRNTMPWLSVPFANLHRLQIKDTLSKQYSIGGIPALIIIDGNSGKLVSMNGRGLYSDYFKGDYPSTSSSWGCILS</sequence>
<feature type="domain" description="Thioredoxin-like fold" evidence="7">
    <location>
        <begin position="2"/>
        <end position="111"/>
    </location>
</feature>
<keyword evidence="3" id="KW-0560">Oxidoreductase</keyword>